<name>A0A1W2A8H1_9SPHI</name>
<keyword evidence="5" id="KW-0998">Cell outer membrane</keyword>
<evidence type="ECO:0000256" key="4">
    <source>
        <dbReference type="ARBA" id="ARBA00023136"/>
    </source>
</evidence>
<dbReference type="InterPro" id="IPR012944">
    <property type="entry name" value="SusD_RagB_dom"/>
</dbReference>
<evidence type="ECO:0000313" key="10">
    <source>
        <dbReference type="Proteomes" id="UP000192756"/>
    </source>
</evidence>
<organism evidence="9 10">
    <name type="scientific">Pedobacter africanus</name>
    <dbReference type="NCBI Taxonomy" id="151894"/>
    <lineage>
        <taxon>Bacteria</taxon>
        <taxon>Pseudomonadati</taxon>
        <taxon>Bacteroidota</taxon>
        <taxon>Sphingobacteriia</taxon>
        <taxon>Sphingobacteriales</taxon>
        <taxon>Sphingobacteriaceae</taxon>
        <taxon>Pedobacter</taxon>
    </lineage>
</organism>
<keyword evidence="10" id="KW-1185">Reference proteome</keyword>
<proteinExistence type="inferred from homology"/>
<evidence type="ECO:0000256" key="5">
    <source>
        <dbReference type="ARBA" id="ARBA00023237"/>
    </source>
</evidence>
<feature type="chain" id="PRO_5012664357" evidence="6">
    <location>
        <begin position="22"/>
        <end position="477"/>
    </location>
</feature>
<dbReference type="Proteomes" id="UP000192756">
    <property type="component" value="Unassembled WGS sequence"/>
</dbReference>
<gene>
    <name evidence="9" type="ORF">SAMN04488524_1224</name>
</gene>
<evidence type="ECO:0000256" key="3">
    <source>
        <dbReference type="ARBA" id="ARBA00022729"/>
    </source>
</evidence>
<evidence type="ECO:0000259" key="8">
    <source>
        <dbReference type="Pfam" id="PF14322"/>
    </source>
</evidence>
<dbReference type="EMBL" id="FWXT01000001">
    <property type="protein sequence ID" value="SMC56578.1"/>
    <property type="molecule type" value="Genomic_DNA"/>
</dbReference>
<dbReference type="Pfam" id="PF07980">
    <property type="entry name" value="SusD_RagB"/>
    <property type="match status" value="1"/>
</dbReference>
<evidence type="ECO:0000256" key="6">
    <source>
        <dbReference type="SAM" id="SignalP"/>
    </source>
</evidence>
<comment type="subcellular location">
    <subcellularLocation>
        <location evidence="1">Cell outer membrane</location>
    </subcellularLocation>
</comment>
<dbReference type="GO" id="GO:0009279">
    <property type="term" value="C:cell outer membrane"/>
    <property type="evidence" value="ECO:0007669"/>
    <property type="project" value="UniProtKB-SubCell"/>
</dbReference>
<dbReference type="RefSeq" id="WP_084237483.1">
    <property type="nucleotide sequence ID" value="NZ_FWXT01000001.1"/>
</dbReference>
<dbReference type="OrthoDB" id="5694214at2"/>
<dbReference type="Gene3D" id="1.25.40.390">
    <property type="match status" value="1"/>
</dbReference>
<keyword evidence="3 6" id="KW-0732">Signal</keyword>
<feature type="domain" description="SusD-like N-terminal" evidence="8">
    <location>
        <begin position="93"/>
        <end position="223"/>
    </location>
</feature>
<dbReference type="AlphaFoldDB" id="A0A1W2A8H1"/>
<dbReference type="InterPro" id="IPR011990">
    <property type="entry name" value="TPR-like_helical_dom_sf"/>
</dbReference>
<sequence>MKKIVCYIMLLLTTISQYACKKDLNALPPQAKVEGNVIIDQKSAEVAMNGAYSRLAVVGTSLSVNSTTYSIYHEVTPAMYAGWMQYGFGQVPDYINAVTPAASATLWTPNYAILNAANGVVEGVNALADSKFTGTRKAEMLAEARFLRAYAHFNLLAYYSEWYNINSAYGVMLRKESLQLSNAAQARSNVKDSYDFILQDIDFAIANAADTRPNYYANKTAAKVLKMRVLMLRGQSADYGSIITLANEVMANTNYQLEASLKDLMQVKGLTSKEIILGITPFTSQVGKRSRFEFIQSSVYLASPQFRKLLENDPRATWMLTKATTSTQASIRDSTYMSKFFGPKVEESYVFRLSEVYLLKAEAIVRSGGNLADARTLVHQVQEKAGITALANTVNYLAVENANTPALMLVEIYKEFSRNMVAEDGIEWLALLRLPFATVRQLRPTIIEQKQYILPIPLTEFQLNPTIGEQNPGYPRQ</sequence>
<dbReference type="SUPFAM" id="SSF48452">
    <property type="entry name" value="TPR-like"/>
    <property type="match status" value="1"/>
</dbReference>
<evidence type="ECO:0000259" key="7">
    <source>
        <dbReference type="Pfam" id="PF07980"/>
    </source>
</evidence>
<evidence type="ECO:0000313" key="9">
    <source>
        <dbReference type="EMBL" id="SMC56578.1"/>
    </source>
</evidence>
<dbReference type="STRING" id="151894.SAMN04488524_1224"/>
<feature type="signal peptide" evidence="6">
    <location>
        <begin position="1"/>
        <end position="21"/>
    </location>
</feature>
<evidence type="ECO:0000256" key="1">
    <source>
        <dbReference type="ARBA" id="ARBA00004442"/>
    </source>
</evidence>
<reference evidence="10" key="1">
    <citation type="submission" date="2017-04" db="EMBL/GenBank/DDBJ databases">
        <authorList>
            <person name="Varghese N."/>
            <person name="Submissions S."/>
        </authorList>
    </citation>
    <scope>NUCLEOTIDE SEQUENCE [LARGE SCALE GENOMIC DNA]</scope>
    <source>
        <strain evidence="10">DSM 12126</strain>
    </source>
</reference>
<protein>
    <submittedName>
        <fullName evidence="9">SusD family protein</fullName>
    </submittedName>
</protein>
<dbReference type="Pfam" id="PF14322">
    <property type="entry name" value="SusD-like_3"/>
    <property type="match status" value="1"/>
</dbReference>
<accession>A0A1W2A8H1</accession>
<feature type="domain" description="RagB/SusD" evidence="7">
    <location>
        <begin position="346"/>
        <end position="424"/>
    </location>
</feature>
<keyword evidence="4" id="KW-0472">Membrane</keyword>
<comment type="similarity">
    <text evidence="2">Belongs to the SusD family.</text>
</comment>
<evidence type="ECO:0000256" key="2">
    <source>
        <dbReference type="ARBA" id="ARBA00006275"/>
    </source>
</evidence>
<dbReference type="InterPro" id="IPR033985">
    <property type="entry name" value="SusD-like_N"/>
</dbReference>